<protein>
    <submittedName>
        <fullName evidence="1">DNA-binding beta-propeller fold protein YncE</fullName>
    </submittedName>
</protein>
<reference evidence="1 2" key="1">
    <citation type="submission" date="2020-08" db="EMBL/GenBank/DDBJ databases">
        <title>Genomic Encyclopedia of Type Strains, Phase IV (KMG-IV): sequencing the most valuable type-strain genomes for metagenomic binning, comparative biology and taxonomic classification.</title>
        <authorList>
            <person name="Goeker M."/>
        </authorList>
    </citation>
    <scope>NUCLEOTIDE SEQUENCE [LARGE SCALE GENOMIC DNA]</scope>
    <source>
        <strain evidence="1 2">DSM 105481</strain>
    </source>
</reference>
<comment type="caution">
    <text evidence="1">The sequence shown here is derived from an EMBL/GenBank/DDBJ whole genome shotgun (WGS) entry which is preliminary data.</text>
</comment>
<evidence type="ECO:0000313" key="2">
    <source>
        <dbReference type="Proteomes" id="UP000626697"/>
    </source>
</evidence>
<organism evidence="1 2">
    <name type="scientific">Peribacillus huizhouensis</name>
    <dbReference type="NCBI Taxonomy" id="1501239"/>
    <lineage>
        <taxon>Bacteria</taxon>
        <taxon>Bacillati</taxon>
        <taxon>Bacillota</taxon>
        <taxon>Bacilli</taxon>
        <taxon>Bacillales</taxon>
        <taxon>Bacillaceae</taxon>
        <taxon>Peribacillus</taxon>
    </lineage>
</organism>
<accession>A0ABR6CT75</accession>
<name>A0ABR6CT75_9BACI</name>
<dbReference type="Proteomes" id="UP000626697">
    <property type="component" value="Unassembled WGS sequence"/>
</dbReference>
<evidence type="ECO:0000313" key="1">
    <source>
        <dbReference type="EMBL" id="MBA9028237.1"/>
    </source>
</evidence>
<dbReference type="EMBL" id="JACJHX010000013">
    <property type="protein sequence ID" value="MBA9028237.1"/>
    <property type="molecule type" value="Genomic_DNA"/>
</dbReference>
<gene>
    <name evidence="1" type="ORF">HNP81_003557</name>
</gene>
<sequence length="171" mass="19853">MIVKAEVINQPFSGEYKERVYDISSPWNSQSWSWIKFTNENSTEWCGNFRGFPSGVAVSSKYNAVLVLTSDYLFRLNANNGELIGYEDQPQYQHITVSPSGEFIVADYYDIEIINSTLNKKVLLASPIKMDRIKFHNWYNNRLLITCEEFLNWDNKVELELDGVTYVITIK</sequence>
<proteinExistence type="predicted"/>
<dbReference type="RefSeq" id="WP_182503407.1">
    <property type="nucleotide sequence ID" value="NZ_JACJHX010000013.1"/>
</dbReference>
<dbReference type="GO" id="GO:0003677">
    <property type="term" value="F:DNA binding"/>
    <property type="evidence" value="ECO:0007669"/>
    <property type="project" value="UniProtKB-KW"/>
</dbReference>
<keyword evidence="1" id="KW-0238">DNA-binding</keyword>
<keyword evidence="2" id="KW-1185">Reference proteome</keyword>
<dbReference type="SUPFAM" id="SSF63829">
    <property type="entry name" value="Calcium-dependent phosphotriesterase"/>
    <property type="match status" value="1"/>
</dbReference>